<reference evidence="1" key="1">
    <citation type="submission" date="2023-04" db="EMBL/GenBank/DDBJ databases">
        <title>Draft Genome sequencing of Naganishia species isolated from polar environments using Oxford Nanopore Technology.</title>
        <authorList>
            <person name="Leo P."/>
            <person name="Venkateswaran K."/>
        </authorList>
    </citation>
    <scope>NUCLEOTIDE SEQUENCE</scope>
    <source>
        <strain evidence="1">MNA-CCFEE 5261</strain>
    </source>
</reference>
<dbReference type="EMBL" id="JASBWR010000028">
    <property type="protein sequence ID" value="KAJ9106718.1"/>
    <property type="molecule type" value="Genomic_DNA"/>
</dbReference>
<organism evidence="1 2">
    <name type="scientific">Naganishia cerealis</name>
    <dbReference type="NCBI Taxonomy" id="610337"/>
    <lineage>
        <taxon>Eukaryota</taxon>
        <taxon>Fungi</taxon>
        <taxon>Dikarya</taxon>
        <taxon>Basidiomycota</taxon>
        <taxon>Agaricomycotina</taxon>
        <taxon>Tremellomycetes</taxon>
        <taxon>Filobasidiales</taxon>
        <taxon>Filobasidiaceae</taxon>
        <taxon>Naganishia</taxon>
    </lineage>
</organism>
<accession>A0ACC2W4S0</accession>
<name>A0ACC2W4S0_9TREE</name>
<evidence type="ECO:0000313" key="1">
    <source>
        <dbReference type="EMBL" id="KAJ9106718.1"/>
    </source>
</evidence>
<comment type="caution">
    <text evidence="1">The sequence shown here is derived from an EMBL/GenBank/DDBJ whole genome shotgun (WGS) entry which is preliminary data.</text>
</comment>
<keyword evidence="2" id="KW-1185">Reference proteome</keyword>
<dbReference type="Proteomes" id="UP001241377">
    <property type="component" value="Unassembled WGS sequence"/>
</dbReference>
<gene>
    <name evidence="1" type="ORF">QFC19_003030</name>
</gene>
<proteinExistence type="predicted"/>
<evidence type="ECO:0000313" key="2">
    <source>
        <dbReference type="Proteomes" id="UP001241377"/>
    </source>
</evidence>
<protein>
    <submittedName>
        <fullName evidence="1">Uncharacterized protein</fullName>
    </submittedName>
</protein>
<sequence length="517" mass="58668">MFWKSSSTKSSKVGFGMDQTRRNGKVVTAHFMVSRCCTVSPNRIRYSPASTVQLGNTYPYTEADWEENFKLAEETGIDAFALNLGPEQWQSDQARTAYRLSSARQVKDGGDDGEGLKLFLSLDMNVLPSSDREDMFRIVDLVEEFGGMTGQFKVTLPHATHLIWSHADNQEAKKIVLSTFGGGDTSFGGVGWQGFLVECKRRNLDIFFMPSFFLPPEKILGMPYVDATFDWNSGWPMENHTISVASDAVFIRNERPYMAAVSPWFFTHYGTEGQWAWNKNWIYRSDDNLYISRWKQILDKNFDPKFVQVISWNDYGESHYIGPIMGAQPGSDSWTKHHDHDGWRPLTKYLVERYKGLPRSTPDVGEPATVGYARNLTSFVRSSQELQVWLTYRTHPKALVIPTDPIGRPDHADWAQDVISVAVLLPETKKIKSISIDIKAGDEHRFARKTDLAPVADLQTFIVPFGPGDISFEIKQGRETLLEGKGAKIEDRASHLKTYNFNAWSGYWNVKVVKEGI</sequence>